<keyword evidence="2" id="KW-1185">Reference proteome</keyword>
<reference evidence="1 2" key="1">
    <citation type="journal article" date="2021" name="Elife">
        <title>Chloroplast acquisition without the gene transfer in kleptoplastic sea slugs, Plakobranchus ocellatus.</title>
        <authorList>
            <person name="Maeda T."/>
            <person name="Takahashi S."/>
            <person name="Yoshida T."/>
            <person name="Shimamura S."/>
            <person name="Takaki Y."/>
            <person name="Nagai Y."/>
            <person name="Toyoda A."/>
            <person name="Suzuki Y."/>
            <person name="Arimoto A."/>
            <person name="Ishii H."/>
            <person name="Satoh N."/>
            <person name="Nishiyama T."/>
            <person name="Hasebe M."/>
            <person name="Maruyama T."/>
            <person name="Minagawa J."/>
            <person name="Obokata J."/>
            <person name="Shigenobu S."/>
        </authorList>
    </citation>
    <scope>NUCLEOTIDE SEQUENCE [LARGE SCALE GENOMIC DNA]</scope>
</reference>
<name>A0AAV4JYT5_9GAST</name>
<evidence type="ECO:0000313" key="2">
    <source>
        <dbReference type="Proteomes" id="UP000762676"/>
    </source>
</evidence>
<comment type="caution">
    <text evidence="1">The sequence shown here is derived from an EMBL/GenBank/DDBJ whole genome shotgun (WGS) entry which is preliminary data.</text>
</comment>
<sequence length="104" mass="11636">MLTIVCENWCQSVLPACLLSNVDRLDREKVTAETVGGQKMVVASKMSLSHFSGPALDQQSSSTDFDIMSTFEVSPNRVEISRKSIYRHLRVRPAGMNTPIDFCR</sequence>
<protein>
    <submittedName>
        <fullName evidence="1">Uncharacterized protein</fullName>
    </submittedName>
</protein>
<evidence type="ECO:0000313" key="1">
    <source>
        <dbReference type="EMBL" id="GFS27496.1"/>
    </source>
</evidence>
<dbReference type="AlphaFoldDB" id="A0AAV4JYT5"/>
<dbReference type="EMBL" id="BMAT01010525">
    <property type="protein sequence ID" value="GFS27496.1"/>
    <property type="molecule type" value="Genomic_DNA"/>
</dbReference>
<proteinExistence type="predicted"/>
<dbReference type="Proteomes" id="UP000762676">
    <property type="component" value="Unassembled WGS sequence"/>
</dbReference>
<organism evidence="1 2">
    <name type="scientific">Elysia marginata</name>
    <dbReference type="NCBI Taxonomy" id="1093978"/>
    <lineage>
        <taxon>Eukaryota</taxon>
        <taxon>Metazoa</taxon>
        <taxon>Spiralia</taxon>
        <taxon>Lophotrochozoa</taxon>
        <taxon>Mollusca</taxon>
        <taxon>Gastropoda</taxon>
        <taxon>Heterobranchia</taxon>
        <taxon>Euthyneura</taxon>
        <taxon>Panpulmonata</taxon>
        <taxon>Sacoglossa</taxon>
        <taxon>Placobranchoidea</taxon>
        <taxon>Plakobranchidae</taxon>
        <taxon>Elysia</taxon>
    </lineage>
</organism>
<accession>A0AAV4JYT5</accession>
<gene>
    <name evidence="1" type="ORF">ElyMa_005275100</name>
</gene>